<evidence type="ECO:0000313" key="3">
    <source>
        <dbReference type="EMBL" id="GFH12622.1"/>
    </source>
</evidence>
<feature type="non-terminal residue" evidence="3">
    <location>
        <position position="1"/>
    </location>
</feature>
<dbReference type="EMBL" id="BLLF01000522">
    <property type="protein sequence ID" value="GFH12622.1"/>
    <property type="molecule type" value="Genomic_DNA"/>
</dbReference>
<keyword evidence="2" id="KW-0732">Signal</keyword>
<feature type="region of interest" description="Disordered" evidence="1">
    <location>
        <begin position="208"/>
        <end position="229"/>
    </location>
</feature>
<evidence type="ECO:0000256" key="2">
    <source>
        <dbReference type="SAM" id="SignalP"/>
    </source>
</evidence>
<sequence length="268" mass="27224">TAAMTPWRLLLLLALALSNAASACSEGDATPAAIVMKDLASEDEQQGTFLGFEELCDLSAAAGPLPGSPAQARPHRQRAAGGPAKAGSAPPRLQLDLLRLLAGDGGQAAGQQRRLNSSVLAKVEDAPGPCAAVASQLNRATGFAILSTNASRTRGTCISHAVLAAAVQVCTQAGHFGVKALDTQAADKSGGVAGDDCGSDGSSFHADGYGQSAWRSSDEHAAPAAGNTSSLDAGPMLVRALGVVRGQLVLDQQLWAHPCQESPAWEAR</sequence>
<feature type="chain" id="PRO_5025429821" evidence="2">
    <location>
        <begin position="24"/>
        <end position="268"/>
    </location>
</feature>
<feature type="compositionally biased region" description="Low complexity" evidence="1">
    <location>
        <begin position="63"/>
        <end position="72"/>
    </location>
</feature>
<feature type="compositionally biased region" description="Low complexity" evidence="1">
    <location>
        <begin position="79"/>
        <end position="90"/>
    </location>
</feature>
<organism evidence="3 4">
    <name type="scientific">Haematococcus lacustris</name>
    <name type="common">Green alga</name>
    <name type="synonym">Haematococcus pluvialis</name>
    <dbReference type="NCBI Taxonomy" id="44745"/>
    <lineage>
        <taxon>Eukaryota</taxon>
        <taxon>Viridiplantae</taxon>
        <taxon>Chlorophyta</taxon>
        <taxon>core chlorophytes</taxon>
        <taxon>Chlorophyceae</taxon>
        <taxon>CS clade</taxon>
        <taxon>Chlamydomonadales</taxon>
        <taxon>Haematococcaceae</taxon>
        <taxon>Haematococcus</taxon>
    </lineage>
</organism>
<name>A0A699ZAY3_HAELA</name>
<accession>A0A699ZAY3</accession>
<dbReference type="AlphaFoldDB" id="A0A699ZAY3"/>
<feature type="region of interest" description="Disordered" evidence="1">
    <location>
        <begin position="63"/>
        <end position="90"/>
    </location>
</feature>
<dbReference type="Proteomes" id="UP000485058">
    <property type="component" value="Unassembled WGS sequence"/>
</dbReference>
<evidence type="ECO:0000256" key="1">
    <source>
        <dbReference type="SAM" id="MobiDB-lite"/>
    </source>
</evidence>
<keyword evidence="4" id="KW-1185">Reference proteome</keyword>
<reference evidence="3 4" key="1">
    <citation type="submission" date="2020-02" db="EMBL/GenBank/DDBJ databases">
        <title>Draft genome sequence of Haematococcus lacustris strain NIES-144.</title>
        <authorList>
            <person name="Morimoto D."/>
            <person name="Nakagawa S."/>
            <person name="Yoshida T."/>
            <person name="Sawayama S."/>
        </authorList>
    </citation>
    <scope>NUCLEOTIDE SEQUENCE [LARGE SCALE GENOMIC DNA]</scope>
    <source>
        <strain evidence="3 4">NIES-144</strain>
    </source>
</reference>
<gene>
    <name evidence="3" type="ORF">HaLaN_08340</name>
</gene>
<evidence type="ECO:0000313" key="4">
    <source>
        <dbReference type="Proteomes" id="UP000485058"/>
    </source>
</evidence>
<protein>
    <submittedName>
        <fullName evidence="3">Uncharacterized protein</fullName>
    </submittedName>
</protein>
<proteinExistence type="predicted"/>
<feature type="signal peptide" evidence="2">
    <location>
        <begin position="1"/>
        <end position="23"/>
    </location>
</feature>
<comment type="caution">
    <text evidence="3">The sequence shown here is derived from an EMBL/GenBank/DDBJ whole genome shotgun (WGS) entry which is preliminary data.</text>
</comment>